<evidence type="ECO:0000256" key="1">
    <source>
        <dbReference type="ARBA" id="ARBA00009013"/>
    </source>
</evidence>
<dbReference type="PANTHER" id="PTHR33495:SF9">
    <property type="entry name" value="ANTI-SIGMA-B FACTOR ANTAGONIST"/>
    <property type="match status" value="1"/>
</dbReference>
<dbReference type="PROSITE" id="PS50801">
    <property type="entry name" value="STAS"/>
    <property type="match status" value="1"/>
</dbReference>
<feature type="domain" description="STAS" evidence="5">
    <location>
        <begin position="16"/>
        <end position="114"/>
    </location>
</feature>
<evidence type="ECO:0000259" key="5">
    <source>
        <dbReference type="PROSITE" id="PS50801"/>
    </source>
</evidence>
<evidence type="ECO:0000313" key="6">
    <source>
        <dbReference type="EMBL" id="MFC4410551.1"/>
    </source>
</evidence>
<comment type="similarity">
    <text evidence="1 4">Belongs to the anti-sigma-factor antagonist family.</text>
</comment>
<dbReference type="Gene3D" id="3.30.750.24">
    <property type="entry name" value="STAS domain"/>
    <property type="match status" value="1"/>
</dbReference>
<reference evidence="7" key="1">
    <citation type="journal article" date="2019" name="Int. J. Syst. Evol. Microbiol.">
        <title>The Global Catalogue of Microorganisms (GCM) 10K type strain sequencing project: providing services to taxonomists for standard genome sequencing and annotation.</title>
        <authorList>
            <consortium name="The Broad Institute Genomics Platform"/>
            <consortium name="The Broad Institute Genome Sequencing Center for Infectious Disease"/>
            <person name="Wu L."/>
            <person name="Ma J."/>
        </authorList>
    </citation>
    <scope>NUCLEOTIDE SEQUENCE [LARGE SCALE GENOMIC DNA]</scope>
    <source>
        <strain evidence="7">CCUG 59778</strain>
    </source>
</reference>
<dbReference type="Pfam" id="PF01740">
    <property type="entry name" value="STAS"/>
    <property type="match status" value="1"/>
</dbReference>
<keyword evidence="2" id="KW-0597">Phosphoprotein</keyword>
<dbReference type="NCBIfam" id="TIGR00377">
    <property type="entry name" value="ant_ant_sig"/>
    <property type="match status" value="1"/>
</dbReference>
<dbReference type="InterPro" id="IPR002645">
    <property type="entry name" value="STAS_dom"/>
</dbReference>
<evidence type="ECO:0000256" key="3">
    <source>
        <dbReference type="ARBA" id="ARBA00024670"/>
    </source>
</evidence>
<dbReference type="EMBL" id="JBHSEC010000014">
    <property type="protein sequence ID" value="MFC4410551.1"/>
    <property type="molecule type" value="Genomic_DNA"/>
</dbReference>
<evidence type="ECO:0000313" key="7">
    <source>
        <dbReference type="Proteomes" id="UP001595817"/>
    </source>
</evidence>
<comment type="caution">
    <text evidence="6">The sequence shown here is derived from an EMBL/GenBank/DDBJ whole genome shotgun (WGS) entry which is preliminary data.</text>
</comment>
<name>A0ABV8X3R4_9LACT</name>
<dbReference type="InterPro" id="IPR003658">
    <property type="entry name" value="Anti-sigma_ant"/>
</dbReference>
<dbReference type="InterPro" id="IPR036513">
    <property type="entry name" value="STAS_dom_sf"/>
</dbReference>
<dbReference type="CDD" id="cd07043">
    <property type="entry name" value="STAS_anti-anti-sigma_factors"/>
    <property type="match status" value="1"/>
</dbReference>
<organism evidence="6 7">
    <name type="scientific">Chungangia koreensis</name>
    <dbReference type="NCBI Taxonomy" id="752657"/>
    <lineage>
        <taxon>Bacteria</taxon>
        <taxon>Bacillati</taxon>
        <taxon>Bacillota</taxon>
        <taxon>Bacilli</taxon>
        <taxon>Lactobacillales</taxon>
        <taxon>Chungangia</taxon>
    </lineage>
</organism>
<sequence>MDILVDLLESKQNIQIKVNGEIDAYTAPLLKEKLASAQETEGLNAVLDLTDVSYMDSTGLGVFVGFYKAVKANGGHVKIVGLSPRLKRLFDITGLGELMDIETAGKGEVNNETI</sequence>
<accession>A0ABV8X3R4</accession>
<evidence type="ECO:0000256" key="2">
    <source>
        <dbReference type="ARBA" id="ARBA00022553"/>
    </source>
</evidence>
<dbReference type="RefSeq" id="WP_378154502.1">
    <property type="nucleotide sequence ID" value="NZ_JBHSEC010000014.1"/>
</dbReference>
<comment type="function">
    <text evidence="3">Positive regulator of sigma-B activity. Non-phosphorylated RsbV binds to RsbW, preventing its association with sigma-B. When phosphorylated, releases RsbW, which is then free to complex with and inactivate sigma-B.</text>
</comment>
<keyword evidence="7" id="KW-1185">Reference proteome</keyword>
<gene>
    <name evidence="6" type="ORF">ACFOZY_08950</name>
</gene>
<protein>
    <recommendedName>
        <fullName evidence="4">Anti-sigma factor antagonist</fullName>
    </recommendedName>
</protein>
<proteinExistence type="inferred from homology"/>
<evidence type="ECO:0000256" key="4">
    <source>
        <dbReference type="RuleBase" id="RU003749"/>
    </source>
</evidence>
<dbReference type="Proteomes" id="UP001595817">
    <property type="component" value="Unassembled WGS sequence"/>
</dbReference>
<dbReference type="PANTHER" id="PTHR33495">
    <property type="entry name" value="ANTI-SIGMA FACTOR ANTAGONIST TM_1081-RELATED-RELATED"/>
    <property type="match status" value="1"/>
</dbReference>
<dbReference type="SUPFAM" id="SSF52091">
    <property type="entry name" value="SpoIIaa-like"/>
    <property type="match status" value="1"/>
</dbReference>